<accession>A0ABT1W2D5</accession>
<dbReference type="RefSeq" id="WP_422862458.1">
    <property type="nucleotide sequence ID" value="NZ_JAMSKV010000001.1"/>
</dbReference>
<feature type="signal peptide" evidence="1">
    <location>
        <begin position="1"/>
        <end position="23"/>
    </location>
</feature>
<keyword evidence="1" id="KW-0732">Signal</keyword>
<evidence type="ECO:0000313" key="2">
    <source>
        <dbReference type="EMBL" id="MCQ8277017.1"/>
    </source>
</evidence>
<organism evidence="2 3">
    <name type="scientific">Endosaccharibacter trunci</name>
    <dbReference type="NCBI Taxonomy" id="2812733"/>
    <lineage>
        <taxon>Bacteria</taxon>
        <taxon>Pseudomonadati</taxon>
        <taxon>Pseudomonadota</taxon>
        <taxon>Alphaproteobacteria</taxon>
        <taxon>Acetobacterales</taxon>
        <taxon>Acetobacteraceae</taxon>
        <taxon>Endosaccharibacter</taxon>
    </lineage>
</organism>
<sequence length="201" mass="22274">MTMPGAAILGIPLLLAAAAPAVAAIPGPHHVIDCGGTRFTIDNRFTPSENLSEQVMTVRGPNKTAVRIDLDVAQVPLVTDDSPPFGPATLISAWSCHNTRKRIFMEIVYVCSDDISRAAVDQYCNGSTRYEWSRYLDLKGRRLDPGYAIEDPRYVALRRRLGLPHHDPDSTYDNETDPRLLSLEVGRARGLAPPFECHHQR</sequence>
<evidence type="ECO:0000256" key="1">
    <source>
        <dbReference type="SAM" id="SignalP"/>
    </source>
</evidence>
<name>A0ABT1W2D5_9PROT</name>
<dbReference type="EMBL" id="JAMSKV010000001">
    <property type="protein sequence ID" value="MCQ8277017.1"/>
    <property type="molecule type" value="Genomic_DNA"/>
</dbReference>
<feature type="chain" id="PRO_5045488491" evidence="1">
    <location>
        <begin position="24"/>
        <end position="201"/>
    </location>
</feature>
<protein>
    <submittedName>
        <fullName evidence="2">Uncharacterized protein</fullName>
    </submittedName>
</protein>
<reference evidence="2 3" key="1">
    <citation type="submission" date="2022-06" db="EMBL/GenBank/DDBJ databases">
        <title>Endosaccharibacter gen. nov., sp. nov., endophytic bacteria isolated from sugarcane.</title>
        <authorList>
            <person name="Pitiwittayakul N."/>
            <person name="Yukphan P."/>
            <person name="Charoenyingcharoen P."/>
            <person name="Tanasupawat S."/>
        </authorList>
    </citation>
    <scope>NUCLEOTIDE SEQUENCE [LARGE SCALE GENOMIC DNA]</scope>
    <source>
        <strain evidence="2 3">KSS8</strain>
    </source>
</reference>
<proteinExistence type="predicted"/>
<gene>
    <name evidence="2" type="ORF">NFI95_00950</name>
</gene>
<dbReference type="Proteomes" id="UP001524587">
    <property type="component" value="Unassembled WGS sequence"/>
</dbReference>
<comment type="caution">
    <text evidence="2">The sequence shown here is derived from an EMBL/GenBank/DDBJ whole genome shotgun (WGS) entry which is preliminary data.</text>
</comment>
<keyword evidence="3" id="KW-1185">Reference proteome</keyword>
<evidence type="ECO:0000313" key="3">
    <source>
        <dbReference type="Proteomes" id="UP001524587"/>
    </source>
</evidence>